<organism evidence="1 2">
    <name type="scientific">Sphingomonas alba</name>
    <dbReference type="NCBI Taxonomy" id="2908208"/>
    <lineage>
        <taxon>Bacteria</taxon>
        <taxon>Pseudomonadati</taxon>
        <taxon>Pseudomonadota</taxon>
        <taxon>Alphaproteobacteria</taxon>
        <taxon>Sphingomonadales</taxon>
        <taxon>Sphingomonadaceae</taxon>
        <taxon>Sphingomonas</taxon>
    </lineage>
</organism>
<protein>
    <submittedName>
        <fullName evidence="1">Uncharacterized protein</fullName>
    </submittedName>
</protein>
<dbReference type="RefSeq" id="WP_249847556.1">
    <property type="nucleotide sequence ID" value="NZ_JAMGBD010000001.1"/>
</dbReference>
<name>A0ABT0RLQ1_9SPHN</name>
<reference evidence="1" key="1">
    <citation type="submission" date="2022-05" db="EMBL/GenBank/DDBJ databases">
        <authorList>
            <person name="Jo J.-H."/>
            <person name="Im W.-T."/>
        </authorList>
    </citation>
    <scope>NUCLEOTIDE SEQUENCE</scope>
    <source>
        <strain evidence="1">SE158</strain>
    </source>
</reference>
<accession>A0ABT0RLQ1</accession>
<keyword evidence="2" id="KW-1185">Reference proteome</keyword>
<dbReference type="EMBL" id="JAMGBD010000001">
    <property type="protein sequence ID" value="MCL6683553.1"/>
    <property type="molecule type" value="Genomic_DNA"/>
</dbReference>
<sequence>MFRYNLYVFDREGGLIIQYHPFEAAGHEAAVDHAGSLNGHQPMELWSEDALVKSWPHRSSGATCTCGCACAA</sequence>
<proteinExistence type="predicted"/>
<gene>
    <name evidence="1" type="ORF">LZ536_06515</name>
</gene>
<evidence type="ECO:0000313" key="1">
    <source>
        <dbReference type="EMBL" id="MCL6683553.1"/>
    </source>
</evidence>
<comment type="caution">
    <text evidence="1">The sequence shown here is derived from an EMBL/GenBank/DDBJ whole genome shotgun (WGS) entry which is preliminary data.</text>
</comment>
<dbReference type="Proteomes" id="UP001165363">
    <property type="component" value="Unassembled WGS sequence"/>
</dbReference>
<evidence type="ECO:0000313" key="2">
    <source>
        <dbReference type="Proteomes" id="UP001165363"/>
    </source>
</evidence>